<comment type="caution">
    <text evidence="1">The sequence shown here is derived from an EMBL/GenBank/DDBJ whole genome shotgun (WGS) entry which is preliminary data.</text>
</comment>
<evidence type="ECO:0000313" key="2">
    <source>
        <dbReference type="Proteomes" id="UP000295550"/>
    </source>
</evidence>
<proteinExistence type="predicted"/>
<name>A0A4R4J2E9_PHOLU</name>
<gene>
    <name evidence="1" type="ORF">C5468_18410</name>
</gene>
<organism evidence="1 2">
    <name type="scientific">Photorhabdus luminescens subsp. mexicana</name>
    <dbReference type="NCBI Taxonomy" id="2100167"/>
    <lineage>
        <taxon>Bacteria</taxon>
        <taxon>Pseudomonadati</taxon>
        <taxon>Pseudomonadota</taxon>
        <taxon>Gammaproteobacteria</taxon>
        <taxon>Enterobacterales</taxon>
        <taxon>Morganellaceae</taxon>
        <taxon>Photorhabdus</taxon>
    </lineage>
</organism>
<accession>A0A4R4J2E9</accession>
<reference evidence="1 2" key="1">
    <citation type="journal article" date="2019" name="Int. J. Syst. Evol. Microbiol.">
        <title>Photorhabdus khanii subsp. guanajuatensis subsp. nov., isolated from Heterorhabditis atacamensis, and Photorhabdus luminescens subsp. mexicana subsp. nov., isolated from Heterorhabditis mexicana entomopathogenic nematodes.</title>
        <authorList>
            <person name="Machado R.A.R."/>
            <person name="Bruno P."/>
            <person name="Arce C.C.M."/>
            <person name="Liechti N."/>
            <person name="Kohler A."/>
            <person name="Bernal J."/>
            <person name="Bruggmann R."/>
            <person name="Turlings T.C.J."/>
        </authorList>
    </citation>
    <scope>NUCLEOTIDE SEQUENCE [LARGE SCALE GENOMIC DNA]</scope>
    <source>
        <strain evidence="1 2">MEX47-22</strain>
    </source>
</reference>
<evidence type="ECO:0000313" key="1">
    <source>
        <dbReference type="EMBL" id="TDB47614.1"/>
    </source>
</evidence>
<protein>
    <submittedName>
        <fullName evidence="1">Uncharacterized protein</fullName>
    </submittedName>
</protein>
<sequence>MRTAAEASLTDNSLLLHHYLRKNLPFHCYIGSISLIKYTIRQKKILLLLIIHSNLKKLYFLPIINKKSSGSLQKFLFHQFSELLLC</sequence>
<dbReference type="Proteomes" id="UP000295550">
    <property type="component" value="Unassembled WGS sequence"/>
</dbReference>
<dbReference type="AlphaFoldDB" id="A0A4R4J2E9"/>
<dbReference type="EMBL" id="PUJX01000021">
    <property type="protein sequence ID" value="TDB47614.1"/>
    <property type="molecule type" value="Genomic_DNA"/>
</dbReference>